<evidence type="ECO:0000313" key="1">
    <source>
        <dbReference type="EMBL" id="QQQ42207.1"/>
    </source>
</evidence>
<evidence type="ECO:0000313" key="2">
    <source>
        <dbReference type="Proteomes" id="UP000596095"/>
    </source>
</evidence>
<name>A0ABD7C2Z5_STEMA</name>
<gene>
    <name evidence="1" type="ORF">JJL50_20070</name>
</gene>
<dbReference type="RefSeq" id="WP_201117543.1">
    <property type="nucleotide sequence ID" value="NZ_CP067993.1"/>
</dbReference>
<dbReference type="AlphaFoldDB" id="A0ABD7C2Z5"/>
<sequence length="103" mass="11424">MSIGLGIARPHVARWLLRQRQKSRWRKKHCRFSTDTAPPRFPVWPTAVCGVFADTINTSLRMAGDFPAEAARRRTGFCGARQVVSHSSIKLKATASLNVAPPP</sequence>
<organism evidence="1 2">
    <name type="scientific">Stenotrophomonas maltophilia</name>
    <name type="common">Pseudomonas maltophilia</name>
    <name type="synonym">Xanthomonas maltophilia</name>
    <dbReference type="NCBI Taxonomy" id="40324"/>
    <lineage>
        <taxon>Bacteria</taxon>
        <taxon>Pseudomonadati</taxon>
        <taxon>Pseudomonadota</taxon>
        <taxon>Gammaproteobacteria</taxon>
        <taxon>Lysobacterales</taxon>
        <taxon>Lysobacteraceae</taxon>
        <taxon>Stenotrophomonas</taxon>
        <taxon>Stenotrophomonas maltophilia group</taxon>
    </lineage>
</organism>
<proteinExistence type="predicted"/>
<reference evidence="1 2" key="1">
    <citation type="submission" date="2021-01" db="EMBL/GenBank/DDBJ databases">
        <title>Genome Characterization of a novel Stenotrophomonas isolate with high keratinase activity.</title>
        <authorList>
            <person name="Cao Z.-J."/>
        </authorList>
    </citation>
    <scope>NUCLEOTIDE SEQUENCE [LARGE SCALE GENOMIC DNA]</scope>
    <source>
        <strain evidence="1 2">DHHJ</strain>
    </source>
</reference>
<accession>A0ABD7C2Z5</accession>
<dbReference type="EMBL" id="CP067993">
    <property type="protein sequence ID" value="QQQ42207.1"/>
    <property type="molecule type" value="Genomic_DNA"/>
</dbReference>
<protein>
    <submittedName>
        <fullName evidence="1">Uncharacterized protein</fullName>
    </submittedName>
</protein>
<dbReference type="Proteomes" id="UP000596095">
    <property type="component" value="Chromosome"/>
</dbReference>